<dbReference type="GO" id="GO:0016491">
    <property type="term" value="F:oxidoreductase activity"/>
    <property type="evidence" value="ECO:0007669"/>
    <property type="project" value="UniProtKB-KW"/>
</dbReference>
<keyword evidence="8" id="KW-1185">Reference proteome</keyword>
<evidence type="ECO:0000256" key="5">
    <source>
        <dbReference type="ARBA" id="ARBA00033748"/>
    </source>
</evidence>
<keyword evidence="3 7" id="KW-0560">Oxidoreductase</keyword>
<evidence type="ECO:0000313" key="7">
    <source>
        <dbReference type="EMBL" id="MFC7749703.1"/>
    </source>
</evidence>
<evidence type="ECO:0000256" key="1">
    <source>
        <dbReference type="ARBA" id="ARBA00022630"/>
    </source>
</evidence>
<dbReference type="InterPro" id="IPR036661">
    <property type="entry name" value="Luciferase-like_sf"/>
</dbReference>
<dbReference type="RefSeq" id="WP_138790382.1">
    <property type="nucleotide sequence ID" value="NZ_JBHTGQ010000016.1"/>
</dbReference>
<dbReference type="Pfam" id="PF00296">
    <property type="entry name" value="Bac_luciferase"/>
    <property type="match status" value="1"/>
</dbReference>
<keyword evidence="2" id="KW-0288">FMN</keyword>
<dbReference type="PANTHER" id="PTHR30011:SF16">
    <property type="entry name" value="C2H2 FINGER DOMAIN TRANSCRIPTION FACTOR (EUROFUNG)-RELATED"/>
    <property type="match status" value="1"/>
</dbReference>
<name>A0ABW2V386_9BACL</name>
<gene>
    <name evidence="7" type="ORF">ACFQWB_07100</name>
</gene>
<reference evidence="8" key="1">
    <citation type="journal article" date="2019" name="Int. J. Syst. Evol. Microbiol.">
        <title>The Global Catalogue of Microorganisms (GCM) 10K type strain sequencing project: providing services to taxonomists for standard genome sequencing and annotation.</title>
        <authorList>
            <consortium name="The Broad Institute Genomics Platform"/>
            <consortium name="The Broad Institute Genome Sequencing Center for Infectious Disease"/>
            <person name="Wu L."/>
            <person name="Ma J."/>
        </authorList>
    </citation>
    <scope>NUCLEOTIDE SEQUENCE [LARGE SCALE GENOMIC DNA]</scope>
    <source>
        <strain evidence="8">JCM 18657</strain>
    </source>
</reference>
<dbReference type="SUPFAM" id="SSF51679">
    <property type="entry name" value="Bacterial luciferase-like"/>
    <property type="match status" value="1"/>
</dbReference>
<protein>
    <submittedName>
        <fullName evidence="7">LLM class flavin-dependent oxidoreductase</fullName>
        <ecNumber evidence="7">1.-.-.-</ecNumber>
    </submittedName>
</protein>
<comment type="caution">
    <text evidence="7">The sequence shown here is derived from an EMBL/GenBank/DDBJ whole genome shotgun (WGS) entry which is preliminary data.</text>
</comment>
<dbReference type="PIRSF" id="PIRSF000337">
    <property type="entry name" value="NTA_MOA"/>
    <property type="match status" value="1"/>
</dbReference>
<comment type="similarity">
    <text evidence="5">Belongs to the NtaA/SnaA/DszA monooxygenase family.</text>
</comment>
<sequence>MSKKMSLGLFIQLPGQHLASWRHPSSQSHRNYDIDYLIEIAQTAERGKFDMLFIADSVARPIHENSYSELKLDPLMILAALTSVTKKIGLTVTASTTYNEPFHIARKFGSLDHLSKGRAGWNVVTSANDLEATVYGKEEHLSHADRYDRAEEFLDVVKKFWFSIEGNAIVANKETGQFIDVSKVHPVKHEGKWFKVSGLLDAPAPPQGHPVIVQAGSSEAGKELAARTAEVVFTACQSLKHAQAFYEDLKGRLAKYNRDRDDVKIMPGVYLTVGKTEEEARQKREALNKLIMPGAGLLFLSEFTQIDFRGFNPDDPFPDYDTYADPTNPRVRYKIICDIAKREGLKTLRDIYERISSARGHWEVTGTPEQVADQLEEWFVRGGADGFNVIPPTFPEDLNLIVDEVIPELQRRGLFRTEYEGDTLRSHLGLKFPENPNAQKRKNQQAGLVFNNDQGVNIWV</sequence>
<evidence type="ECO:0000256" key="3">
    <source>
        <dbReference type="ARBA" id="ARBA00023002"/>
    </source>
</evidence>
<dbReference type="InterPro" id="IPR051260">
    <property type="entry name" value="Diverse_substr_monoxygenases"/>
</dbReference>
<accession>A0ABW2V386</accession>
<dbReference type="Gene3D" id="3.20.20.30">
    <property type="entry name" value="Luciferase-like domain"/>
    <property type="match status" value="1"/>
</dbReference>
<evidence type="ECO:0000313" key="8">
    <source>
        <dbReference type="Proteomes" id="UP001596528"/>
    </source>
</evidence>
<dbReference type="Proteomes" id="UP001596528">
    <property type="component" value="Unassembled WGS sequence"/>
</dbReference>
<dbReference type="EC" id="1.-.-.-" evidence="7"/>
<dbReference type="InterPro" id="IPR016215">
    <property type="entry name" value="NTA_MOA"/>
</dbReference>
<dbReference type="NCBIfam" id="TIGR03860">
    <property type="entry name" value="FMN_nitrolo"/>
    <property type="match status" value="1"/>
</dbReference>
<proteinExistence type="inferred from homology"/>
<evidence type="ECO:0000256" key="2">
    <source>
        <dbReference type="ARBA" id="ARBA00022643"/>
    </source>
</evidence>
<dbReference type="EMBL" id="JBHTGQ010000016">
    <property type="protein sequence ID" value="MFC7749703.1"/>
    <property type="molecule type" value="Genomic_DNA"/>
</dbReference>
<evidence type="ECO:0000256" key="4">
    <source>
        <dbReference type="ARBA" id="ARBA00023033"/>
    </source>
</evidence>
<organism evidence="7 8">
    <name type="scientific">Paenibacillus thermoaerophilus</name>
    <dbReference type="NCBI Taxonomy" id="1215385"/>
    <lineage>
        <taxon>Bacteria</taxon>
        <taxon>Bacillati</taxon>
        <taxon>Bacillota</taxon>
        <taxon>Bacilli</taxon>
        <taxon>Bacillales</taxon>
        <taxon>Paenibacillaceae</taxon>
        <taxon>Paenibacillus</taxon>
    </lineage>
</organism>
<dbReference type="CDD" id="cd01095">
    <property type="entry name" value="Nitrilotriacetate_monoxgenase"/>
    <property type="match status" value="1"/>
</dbReference>
<evidence type="ECO:0000259" key="6">
    <source>
        <dbReference type="Pfam" id="PF00296"/>
    </source>
</evidence>
<dbReference type="PANTHER" id="PTHR30011">
    <property type="entry name" value="ALKANESULFONATE MONOOXYGENASE-RELATED"/>
    <property type="match status" value="1"/>
</dbReference>
<keyword evidence="1" id="KW-0285">Flavoprotein</keyword>
<dbReference type="InterPro" id="IPR011251">
    <property type="entry name" value="Luciferase-like_dom"/>
</dbReference>
<feature type="domain" description="Luciferase-like" evidence="6">
    <location>
        <begin position="18"/>
        <end position="385"/>
    </location>
</feature>
<keyword evidence="4" id="KW-0503">Monooxygenase</keyword>